<comment type="caution">
    <text evidence="3">The sequence shown here is derived from an EMBL/GenBank/DDBJ whole genome shotgun (WGS) entry which is preliminary data.</text>
</comment>
<evidence type="ECO:0000256" key="1">
    <source>
        <dbReference type="SAM" id="MobiDB-lite"/>
    </source>
</evidence>
<protein>
    <recommendedName>
        <fullName evidence="5">Transmembrane protein</fullName>
    </recommendedName>
</protein>
<feature type="signal peptide" evidence="2">
    <location>
        <begin position="1"/>
        <end position="28"/>
    </location>
</feature>
<gene>
    <name evidence="3" type="ORF">CASFOL_032745</name>
</gene>
<evidence type="ECO:0000256" key="2">
    <source>
        <dbReference type="SAM" id="SignalP"/>
    </source>
</evidence>
<proteinExistence type="predicted"/>
<keyword evidence="2" id="KW-0732">Signal</keyword>
<dbReference type="Proteomes" id="UP001632038">
    <property type="component" value="Unassembled WGS sequence"/>
</dbReference>
<reference evidence="4" key="1">
    <citation type="journal article" date="2024" name="IScience">
        <title>Strigolactones Initiate the Formation of Haustorium-like Structures in Castilleja.</title>
        <authorList>
            <person name="Buerger M."/>
            <person name="Peterson D."/>
            <person name="Chory J."/>
        </authorList>
    </citation>
    <scope>NUCLEOTIDE SEQUENCE [LARGE SCALE GENOMIC DNA]</scope>
</reference>
<dbReference type="EMBL" id="JAVIJP010000054">
    <property type="protein sequence ID" value="KAL3623929.1"/>
    <property type="molecule type" value="Genomic_DNA"/>
</dbReference>
<evidence type="ECO:0000313" key="4">
    <source>
        <dbReference type="Proteomes" id="UP001632038"/>
    </source>
</evidence>
<keyword evidence="4" id="KW-1185">Reference proteome</keyword>
<evidence type="ECO:0000313" key="3">
    <source>
        <dbReference type="EMBL" id="KAL3623929.1"/>
    </source>
</evidence>
<sequence length="109" mass="11796">MTNKMNYIQFLVLTALILPLLFCLPTSANQSTSNESPSLLRPGKQPLHLTKSSERAVIGFEIKSGGRMIPNGSGSKPKKSSAVGLRTSFSNVCYLKSLSIFCICLLVGF</sequence>
<name>A0ABD3C386_9LAMI</name>
<feature type="chain" id="PRO_5044884763" description="Transmembrane protein" evidence="2">
    <location>
        <begin position="29"/>
        <end position="109"/>
    </location>
</feature>
<dbReference type="AlphaFoldDB" id="A0ABD3C386"/>
<feature type="region of interest" description="Disordered" evidence="1">
    <location>
        <begin position="30"/>
        <end position="52"/>
    </location>
</feature>
<accession>A0ABD3C386</accession>
<organism evidence="3 4">
    <name type="scientific">Castilleja foliolosa</name>
    <dbReference type="NCBI Taxonomy" id="1961234"/>
    <lineage>
        <taxon>Eukaryota</taxon>
        <taxon>Viridiplantae</taxon>
        <taxon>Streptophyta</taxon>
        <taxon>Embryophyta</taxon>
        <taxon>Tracheophyta</taxon>
        <taxon>Spermatophyta</taxon>
        <taxon>Magnoliopsida</taxon>
        <taxon>eudicotyledons</taxon>
        <taxon>Gunneridae</taxon>
        <taxon>Pentapetalae</taxon>
        <taxon>asterids</taxon>
        <taxon>lamiids</taxon>
        <taxon>Lamiales</taxon>
        <taxon>Orobanchaceae</taxon>
        <taxon>Pedicularideae</taxon>
        <taxon>Castillejinae</taxon>
        <taxon>Castilleja</taxon>
    </lineage>
</organism>
<evidence type="ECO:0008006" key="5">
    <source>
        <dbReference type="Google" id="ProtNLM"/>
    </source>
</evidence>